<protein>
    <submittedName>
        <fullName evidence="2">Uncharacterized protein</fullName>
    </submittedName>
</protein>
<gene>
    <name evidence="2" type="ORF">NP233_g3754</name>
</gene>
<keyword evidence="3" id="KW-1185">Reference proteome</keyword>
<comment type="caution">
    <text evidence="2">The sequence shown here is derived from an EMBL/GenBank/DDBJ whole genome shotgun (WGS) entry which is preliminary data.</text>
</comment>
<proteinExistence type="predicted"/>
<evidence type="ECO:0000256" key="1">
    <source>
        <dbReference type="SAM" id="MobiDB-lite"/>
    </source>
</evidence>
<sequence>MASSAASHPLPLHPPTLSAPAPGASKNMSPAHTPYLINHSLARQITYQVIDGTVRAALHLSSSPPHFALPSWS</sequence>
<name>A0AAD5VYL6_9AGAR</name>
<accession>A0AAD5VYL6</accession>
<dbReference type="AlphaFoldDB" id="A0AAD5VYL6"/>
<feature type="compositionally biased region" description="Low complexity" evidence="1">
    <location>
        <begin position="1"/>
        <end position="22"/>
    </location>
</feature>
<evidence type="ECO:0000313" key="3">
    <source>
        <dbReference type="Proteomes" id="UP001213000"/>
    </source>
</evidence>
<dbReference type="EMBL" id="JANIEX010000185">
    <property type="protein sequence ID" value="KAJ3571449.1"/>
    <property type="molecule type" value="Genomic_DNA"/>
</dbReference>
<reference evidence="2" key="1">
    <citation type="submission" date="2022-07" db="EMBL/GenBank/DDBJ databases">
        <title>Genome Sequence of Leucocoprinus birnbaumii.</title>
        <authorList>
            <person name="Buettner E."/>
        </authorList>
    </citation>
    <scope>NUCLEOTIDE SEQUENCE</scope>
    <source>
        <strain evidence="2">VT141</strain>
    </source>
</reference>
<evidence type="ECO:0000313" key="2">
    <source>
        <dbReference type="EMBL" id="KAJ3571449.1"/>
    </source>
</evidence>
<feature type="region of interest" description="Disordered" evidence="1">
    <location>
        <begin position="1"/>
        <end position="32"/>
    </location>
</feature>
<dbReference type="Proteomes" id="UP001213000">
    <property type="component" value="Unassembled WGS sequence"/>
</dbReference>
<organism evidence="2 3">
    <name type="scientific">Leucocoprinus birnbaumii</name>
    <dbReference type="NCBI Taxonomy" id="56174"/>
    <lineage>
        <taxon>Eukaryota</taxon>
        <taxon>Fungi</taxon>
        <taxon>Dikarya</taxon>
        <taxon>Basidiomycota</taxon>
        <taxon>Agaricomycotina</taxon>
        <taxon>Agaricomycetes</taxon>
        <taxon>Agaricomycetidae</taxon>
        <taxon>Agaricales</taxon>
        <taxon>Agaricineae</taxon>
        <taxon>Agaricaceae</taxon>
        <taxon>Leucocoprinus</taxon>
    </lineage>
</organism>